<dbReference type="Proteomes" id="UP000679126">
    <property type="component" value="Unassembled WGS sequence"/>
</dbReference>
<accession>A0ABS3YLI6</accession>
<proteinExistence type="predicted"/>
<comment type="caution">
    <text evidence="1">The sequence shown here is derived from an EMBL/GenBank/DDBJ whole genome shotgun (WGS) entry which is preliminary data.</text>
</comment>
<reference evidence="2" key="1">
    <citation type="submission" date="2021-03" db="EMBL/GenBank/DDBJ databases">
        <title>Assistant Professor.</title>
        <authorList>
            <person name="Huq M.A."/>
        </authorList>
    </citation>
    <scope>NUCLEOTIDE SEQUENCE [LARGE SCALE GENOMIC DNA]</scope>
    <source>
        <strain evidence="2">MAH-28</strain>
    </source>
</reference>
<dbReference type="Pfam" id="PF01112">
    <property type="entry name" value="Asparaginase_2"/>
    <property type="match status" value="1"/>
</dbReference>
<dbReference type="PANTHER" id="PTHR10188">
    <property type="entry name" value="L-ASPARAGINASE"/>
    <property type="match status" value="1"/>
</dbReference>
<dbReference type="EMBL" id="JAGHKP010000004">
    <property type="protein sequence ID" value="MBO9155108.1"/>
    <property type="molecule type" value="Genomic_DNA"/>
</dbReference>
<sequence length="360" mass="38516">MNSRRNFFRTAALGAAAISMDGLPAAAQSRKGKGKGQKPIVVSTWDFGIAANKAAWQVLKSGGRALDAVEAGVHVPEADPKNHTVGFSGFPDRDGHVTLDACIMDEFGNCGSVAALEHIVHPISVARKVMEKTPHVMLVGEGALQFALENGFKKENLLTPESEKAWKEWLKKSEYKPVMNIENQSYEGKGPGAFNETPQQENTTAFSPLKLPGNVYNHDTIGMVALDAQGNLSGACTTSGMAFKLRGRVGDSPIIGAGLYVDNEVGAATATGVGEEVIRVVGSFLVVELMRQGLSPEAACKEAVTRIVKKNPERAKGIQIGFLALNKKGEHGAYCLHEGFSYAVTTGDDKEELIKGKHHF</sequence>
<keyword evidence="2" id="KW-1185">Reference proteome</keyword>
<dbReference type="InterPro" id="IPR000246">
    <property type="entry name" value="Peptidase_T2"/>
</dbReference>
<dbReference type="InterPro" id="IPR006311">
    <property type="entry name" value="TAT_signal"/>
</dbReference>
<evidence type="ECO:0000313" key="2">
    <source>
        <dbReference type="Proteomes" id="UP000679126"/>
    </source>
</evidence>
<dbReference type="PROSITE" id="PS51318">
    <property type="entry name" value="TAT"/>
    <property type="match status" value="1"/>
</dbReference>
<dbReference type="RefSeq" id="WP_209148299.1">
    <property type="nucleotide sequence ID" value="NZ_JAGHKP010000004.1"/>
</dbReference>
<gene>
    <name evidence="1" type="ORF">J7I43_22970</name>
</gene>
<name>A0ABS3YLI6_9BACT</name>
<dbReference type="SUPFAM" id="SSF56235">
    <property type="entry name" value="N-terminal nucleophile aminohydrolases (Ntn hydrolases)"/>
    <property type="match status" value="1"/>
</dbReference>
<protein>
    <submittedName>
        <fullName evidence="1">N(4)-(Beta-N-acetylglucosaminyl)-L-asparaginase</fullName>
    </submittedName>
</protein>
<evidence type="ECO:0000313" key="1">
    <source>
        <dbReference type="EMBL" id="MBO9155108.1"/>
    </source>
</evidence>
<organism evidence="1 2">
    <name type="scientific">Chitinophaga chungangae</name>
    <dbReference type="NCBI Taxonomy" id="2821488"/>
    <lineage>
        <taxon>Bacteria</taxon>
        <taxon>Pseudomonadati</taxon>
        <taxon>Bacteroidota</taxon>
        <taxon>Chitinophagia</taxon>
        <taxon>Chitinophagales</taxon>
        <taxon>Chitinophagaceae</taxon>
        <taxon>Chitinophaga</taxon>
    </lineage>
</organism>
<dbReference type="PANTHER" id="PTHR10188:SF6">
    <property type="entry name" value="N(4)-(BETA-N-ACETYLGLUCOSAMINYL)-L-ASPARAGINASE"/>
    <property type="match status" value="1"/>
</dbReference>
<dbReference type="Gene3D" id="3.60.20.30">
    <property type="entry name" value="(Glycosyl)asparaginase"/>
    <property type="match status" value="1"/>
</dbReference>
<dbReference type="InterPro" id="IPR029055">
    <property type="entry name" value="Ntn_hydrolases_N"/>
</dbReference>
<dbReference type="CDD" id="cd04513">
    <property type="entry name" value="Glycosylasparaginase"/>
    <property type="match status" value="1"/>
</dbReference>